<organism evidence="1 2">
    <name type="scientific">Raphanus sativus</name>
    <name type="common">Radish</name>
    <name type="synonym">Raphanus raphanistrum var. sativus</name>
    <dbReference type="NCBI Taxonomy" id="3726"/>
    <lineage>
        <taxon>Eukaryota</taxon>
        <taxon>Viridiplantae</taxon>
        <taxon>Streptophyta</taxon>
        <taxon>Embryophyta</taxon>
        <taxon>Tracheophyta</taxon>
        <taxon>Spermatophyta</taxon>
        <taxon>Magnoliopsida</taxon>
        <taxon>eudicotyledons</taxon>
        <taxon>Gunneridae</taxon>
        <taxon>Pentapetalae</taxon>
        <taxon>rosids</taxon>
        <taxon>malvids</taxon>
        <taxon>Brassicales</taxon>
        <taxon>Brassicaceae</taxon>
        <taxon>Brassiceae</taxon>
        <taxon>Raphanus</taxon>
    </lineage>
</organism>
<name>A0A9W3CH88_RAPSA</name>
<dbReference type="GO" id="GO:0070628">
    <property type="term" value="F:proteasome binding"/>
    <property type="evidence" value="ECO:0007669"/>
    <property type="project" value="TreeGrafter"/>
</dbReference>
<evidence type="ECO:0000313" key="2">
    <source>
        <dbReference type="RefSeq" id="XP_056850877.1"/>
    </source>
</evidence>
<gene>
    <name evidence="2" type="primary">LOC108824214</name>
</gene>
<dbReference type="GO" id="GO:0043130">
    <property type="term" value="F:ubiquitin binding"/>
    <property type="evidence" value="ECO:0007669"/>
    <property type="project" value="TreeGrafter"/>
</dbReference>
<dbReference type="GO" id="GO:0005654">
    <property type="term" value="C:nucleoplasm"/>
    <property type="evidence" value="ECO:0007669"/>
    <property type="project" value="TreeGrafter"/>
</dbReference>
<dbReference type="PANTHER" id="PTHR10621:SF43">
    <property type="entry name" value="UBIQUITIN-LIKE DOMAIN-CONTAINING PROTEIN"/>
    <property type="match status" value="1"/>
</dbReference>
<reference evidence="1" key="1">
    <citation type="journal article" date="2019" name="Database">
        <title>The radish genome database (RadishGD): an integrated information resource for radish genomics.</title>
        <authorList>
            <person name="Yu H.J."/>
            <person name="Baek S."/>
            <person name="Lee Y.J."/>
            <person name="Cho A."/>
            <person name="Mun J.H."/>
        </authorList>
    </citation>
    <scope>NUCLEOTIDE SEQUENCE [LARGE SCALE GENOMIC DNA]</scope>
    <source>
        <strain evidence="1">cv. WK10039</strain>
    </source>
</reference>
<protein>
    <submittedName>
        <fullName evidence="2">Uncharacterized protein LOC108824214</fullName>
    </submittedName>
</protein>
<dbReference type="Proteomes" id="UP000504610">
    <property type="component" value="Chromosome 9"/>
</dbReference>
<keyword evidence="1" id="KW-1185">Reference proteome</keyword>
<dbReference type="OrthoDB" id="1092599at2759"/>
<dbReference type="RefSeq" id="XP_056850877.1">
    <property type="nucleotide sequence ID" value="XM_056994897.1"/>
</dbReference>
<dbReference type="GO" id="GO:0043161">
    <property type="term" value="P:proteasome-mediated ubiquitin-dependent protein catabolic process"/>
    <property type="evidence" value="ECO:0007669"/>
    <property type="project" value="TreeGrafter"/>
</dbReference>
<sequence>MWVASGVLSYGNLGDIRRYNYDISNVTGKDNGFVSTDFQKQDELFKMTSHKSVLTLHQLERSLVPSWSFDEVFGTQEWPAATEGDVQEPSWRNSNVGQDWLQESSSSTSNTFGDFSFDEDLPLSTELFDNIQQDNNQVLQPTEQSLVQSTPVQDSFGQIDWSAMARSISGMLDQPEQYLPRSAMARHDKNQGLLQREPTSTSNTFGEYLPLSTELFSNTQSHWSAGTTQEQRINDQHLPVSTQVVQTQKPTSTRSIREVITIPDSPESSSNKRAKNLLRIMVLSFPVKDTPAMKFPVEVNSSENVEVLRTELAKMQQRFQLLLPEGGYFFIHKTQVLNETQSFRWNRVAQGDTIEIFPGSVTVDQRMNTRG</sequence>
<dbReference type="PANTHER" id="PTHR10621">
    <property type="entry name" value="UV EXCISION REPAIR PROTEIN RAD23"/>
    <property type="match status" value="1"/>
</dbReference>
<dbReference type="AlphaFoldDB" id="A0A9W3CH88"/>
<dbReference type="GO" id="GO:0031593">
    <property type="term" value="F:polyubiquitin modification-dependent protein binding"/>
    <property type="evidence" value="ECO:0007669"/>
    <property type="project" value="TreeGrafter"/>
</dbReference>
<dbReference type="GeneID" id="108824214"/>
<evidence type="ECO:0000313" key="1">
    <source>
        <dbReference type="Proteomes" id="UP000504610"/>
    </source>
</evidence>
<dbReference type="KEGG" id="rsz:108824214"/>
<accession>A0A9W3CH88</accession>
<dbReference type="GO" id="GO:0005829">
    <property type="term" value="C:cytosol"/>
    <property type="evidence" value="ECO:0007669"/>
    <property type="project" value="TreeGrafter"/>
</dbReference>
<reference evidence="2" key="2">
    <citation type="submission" date="2025-08" db="UniProtKB">
        <authorList>
            <consortium name="RefSeq"/>
        </authorList>
    </citation>
    <scope>IDENTIFICATION</scope>
    <source>
        <tissue evidence="2">Leaf</tissue>
    </source>
</reference>
<proteinExistence type="predicted"/>